<dbReference type="Gene3D" id="3.40.710.10">
    <property type="entry name" value="DD-peptidase/beta-lactamase superfamily"/>
    <property type="match status" value="1"/>
</dbReference>
<sequence length="594" mass="62375">MPKRRSAAQARLMRPLNRRTGLVAGIMLALILALAVRLVDLQVVDARTLDAESNSQISVTQPIYADRGDIDSADGTVLASTVLRYDVTAAPAEASTFSRADGKKSEKVTVEQAMISLAKITGTPAKTLLSRITANPKSQYALLASSVDVSAYDSITALKIPYVYLERHTARTYPDGAVAGNLVGFTGDSGAQAGLELKENSCLAGTDGSETYERSADGTALPGTTTVTKKAVSGGTVETTIDADLQYQVQQVLDEQVKALGAQSGTAIVERVSDGHLLAVADSPSVDPNNVNGTASGNLYSKAFTDLYEPGSTMKVLSAASLIDQGKASPSTEVTVPDERTFPWGGRIGDAETHPVEKLTLTGILANSSNVGISLIGTRLSKQERYDYLEKFGLGQVSGVDFPGEPTAPLKPVSQWDEQTNYNELFGQGISATAIQMADAYQAIANGGVRIPATLVTGCRSADGTVTKTAAQTPVRVVSSSTSKQMLEMMETTMQSGTLSGTAPISGYSIATKTGTAQIADAPNGGYGQDYVTSVAAIAPAADPQYVVFITFTKPTVNKTSAGVGPAFREITSDVLQDYRVTPNDQESNLPTIW</sequence>
<dbReference type="InterPro" id="IPR001460">
    <property type="entry name" value="PCN-bd_Tpept"/>
</dbReference>
<dbReference type="Pfam" id="PF03717">
    <property type="entry name" value="PBP_dimer"/>
    <property type="match status" value="1"/>
</dbReference>
<dbReference type="Gene3D" id="3.90.1310.10">
    <property type="entry name" value="Penicillin-binding protein 2a (Domain 2)"/>
    <property type="match status" value="1"/>
</dbReference>
<evidence type="ECO:0000313" key="8">
    <source>
        <dbReference type="Proteomes" id="UP000280008"/>
    </source>
</evidence>
<accession>A0A495IDJ7</accession>
<comment type="caution">
    <text evidence="7">The sequence shown here is derived from an EMBL/GenBank/DDBJ whole genome shotgun (WGS) entry which is preliminary data.</text>
</comment>
<organism evidence="7 8">
    <name type="scientific">Frondihabitans australicus</name>
    <dbReference type="NCBI Taxonomy" id="386892"/>
    <lineage>
        <taxon>Bacteria</taxon>
        <taxon>Bacillati</taxon>
        <taxon>Actinomycetota</taxon>
        <taxon>Actinomycetes</taxon>
        <taxon>Micrococcales</taxon>
        <taxon>Microbacteriaceae</taxon>
        <taxon>Frondihabitans</taxon>
    </lineage>
</organism>
<feature type="region of interest" description="Disordered" evidence="4">
    <location>
        <begin position="329"/>
        <end position="349"/>
    </location>
</feature>
<dbReference type="InterPro" id="IPR005311">
    <property type="entry name" value="PBP_dimer"/>
</dbReference>
<dbReference type="InterPro" id="IPR050515">
    <property type="entry name" value="Beta-lactam/transpept"/>
</dbReference>
<evidence type="ECO:0000313" key="7">
    <source>
        <dbReference type="EMBL" id="RKR73391.1"/>
    </source>
</evidence>
<dbReference type="Pfam" id="PF00905">
    <property type="entry name" value="Transpeptidase"/>
    <property type="match status" value="1"/>
</dbReference>
<keyword evidence="8" id="KW-1185">Reference proteome</keyword>
<reference evidence="7 8" key="1">
    <citation type="submission" date="2018-10" db="EMBL/GenBank/DDBJ databases">
        <title>Sequencing the genomes of 1000 actinobacteria strains.</title>
        <authorList>
            <person name="Klenk H.-P."/>
        </authorList>
    </citation>
    <scope>NUCLEOTIDE SEQUENCE [LARGE SCALE GENOMIC DNA]</scope>
    <source>
        <strain evidence="7 8">DSM 17894</strain>
    </source>
</reference>
<dbReference type="GO" id="GO:0071555">
    <property type="term" value="P:cell wall organization"/>
    <property type="evidence" value="ECO:0007669"/>
    <property type="project" value="TreeGrafter"/>
</dbReference>
<dbReference type="AlphaFoldDB" id="A0A495IDJ7"/>
<evidence type="ECO:0000259" key="6">
    <source>
        <dbReference type="Pfam" id="PF03717"/>
    </source>
</evidence>
<dbReference type="Proteomes" id="UP000280008">
    <property type="component" value="Unassembled WGS sequence"/>
</dbReference>
<dbReference type="GO" id="GO:0051301">
    <property type="term" value="P:cell division"/>
    <property type="evidence" value="ECO:0007669"/>
    <property type="project" value="UniProtKB-KW"/>
</dbReference>
<comment type="similarity">
    <text evidence="2">Belongs to the transpeptidase family.</text>
</comment>
<evidence type="ECO:0000256" key="4">
    <source>
        <dbReference type="SAM" id="MobiDB-lite"/>
    </source>
</evidence>
<evidence type="ECO:0000256" key="2">
    <source>
        <dbReference type="ARBA" id="ARBA00007171"/>
    </source>
</evidence>
<dbReference type="Gene3D" id="3.30.450.330">
    <property type="match status" value="1"/>
</dbReference>
<evidence type="ECO:0000259" key="5">
    <source>
        <dbReference type="Pfam" id="PF00905"/>
    </source>
</evidence>
<protein>
    <submittedName>
        <fullName evidence="7">Cell division protein FtsI (Penicillin-binding protein 3)</fullName>
    </submittedName>
</protein>
<dbReference type="PANTHER" id="PTHR30627:SF1">
    <property type="entry name" value="PEPTIDOGLYCAN D,D-TRANSPEPTIDASE FTSI"/>
    <property type="match status" value="1"/>
</dbReference>
<keyword evidence="7" id="KW-0131">Cell cycle</keyword>
<comment type="subcellular location">
    <subcellularLocation>
        <location evidence="1">Membrane</location>
    </subcellularLocation>
</comment>
<feature type="domain" description="Penicillin-binding protein dimerisation" evidence="6">
    <location>
        <begin position="63"/>
        <end position="221"/>
    </location>
</feature>
<dbReference type="PANTHER" id="PTHR30627">
    <property type="entry name" value="PEPTIDOGLYCAN D,D-TRANSPEPTIDASE"/>
    <property type="match status" value="1"/>
</dbReference>
<dbReference type="SUPFAM" id="SSF56519">
    <property type="entry name" value="Penicillin binding protein dimerisation domain"/>
    <property type="match status" value="1"/>
</dbReference>
<dbReference type="GO" id="GO:0005886">
    <property type="term" value="C:plasma membrane"/>
    <property type="evidence" value="ECO:0007669"/>
    <property type="project" value="TreeGrafter"/>
</dbReference>
<gene>
    <name evidence="7" type="ORF">C8E83_0483</name>
</gene>
<evidence type="ECO:0000256" key="3">
    <source>
        <dbReference type="ARBA" id="ARBA00023136"/>
    </source>
</evidence>
<dbReference type="GO" id="GO:0008658">
    <property type="term" value="F:penicillin binding"/>
    <property type="evidence" value="ECO:0007669"/>
    <property type="project" value="InterPro"/>
</dbReference>
<keyword evidence="3" id="KW-0472">Membrane</keyword>
<dbReference type="SUPFAM" id="SSF56601">
    <property type="entry name" value="beta-lactamase/transpeptidase-like"/>
    <property type="match status" value="1"/>
</dbReference>
<keyword evidence="7" id="KW-0132">Cell division</keyword>
<dbReference type="EMBL" id="RBKS01000001">
    <property type="protein sequence ID" value="RKR73391.1"/>
    <property type="molecule type" value="Genomic_DNA"/>
</dbReference>
<proteinExistence type="inferred from homology"/>
<dbReference type="InterPro" id="IPR036138">
    <property type="entry name" value="PBP_dimer_sf"/>
</dbReference>
<name>A0A495IDJ7_9MICO</name>
<evidence type="ECO:0000256" key="1">
    <source>
        <dbReference type="ARBA" id="ARBA00004370"/>
    </source>
</evidence>
<dbReference type="InterPro" id="IPR012338">
    <property type="entry name" value="Beta-lactam/transpept-like"/>
</dbReference>
<feature type="domain" description="Penicillin-binding protein transpeptidase" evidence="5">
    <location>
        <begin position="265"/>
        <end position="571"/>
    </location>
</feature>